<accession>A0A409X8D3</accession>
<dbReference type="AlphaFoldDB" id="A0A409X8D3"/>
<dbReference type="InParanoid" id="A0A409X8D3"/>
<sequence length="62" mass="7256">MYEESHAKRCKFWGKAQVEEYTVELHKLKEERLHVIVQKLKDLGWGENLASITYPDSLAAHT</sequence>
<gene>
    <name evidence="1" type="ORF">CVT25_009789</name>
</gene>
<evidence type="ECO:0000313" key="1">
    <source>
        <dbReference type="EMBL" id="PPQ86967.1"/>
    </source>
</evidence>
<comment type="caution">
    <text evidence="1">The sequence shown here is derived from an EMBL/GenBank/DDBJ whole genome shotgun (WGS) entry which is preliminary data.</text>
</comment>
<dbReference type="OrthoDB" id="2322499at2759"/>
<organism evidence="1 2">
    <name type="scientific">Psilocybe cyanescens</name>
    <dbReference type="NCBI Taxonomy" id="93625"/>
    <lineage>
        <taxon>Eukaryota</taxon>
        <taxon>Fungi</taxon>
        <taxon>Dikarya</taxon>
        <taxon>Basidiomycota</taxon>
        <taxon>Agaricomycotina</taxon>
        <taxon>Agaricomycetes</taxon>
        <taxon>Agaricomycetidae</taxon>
        <taxon>Agaricales</taxon>
        <taxon>Agaricineae</taxon>
        <taxon>Strophariaceae</taxon>
        <taxon>Psilocybe</taxon>
    </lineage>
</organism>
<protein>
    <submittedName>
        <fullName evidence="1">Uncharacterized protein</fullName>
    </submittedName>
</protein>
<dbReference type="EMBL" id="NHYD01002408">
    <property type="protein sequence ID" value="PPQ86967.1"/>
    <property type="molecule type" value="Genomic_DNA"/>
</dbReference>
<dbReference type="Proteomes" id="UP000283269">
    <property type="component" value="Unassembled WGS sequence"/>
</dbReference>
<proteinExistence type="predicted"/>
<keyword evidence="2" id="KW-1185">Reference proteome</keyword>
<reference evidence="1 2" key="1">
    <citation type="journal article" date="2018" name="Evol. Lett.">
        <title>Horizontal gene cluster transfer increased hallucinogenic mushroom diversity.</title>
        <authorList>
            <person name="Reynolds H.T."/>
            <person name="Vijayakumar V."/>
            <person name="Gluck-Thaler E."/>
            <person name="Korotkin H.B."/>
            <person name="Matheny P.B."/>
            <person name="Slot J.C."/>
        </authorList>
    </citation>
    <scope>NUCLEOTIDE SEQUENCE [LARGE SCALE GENOMIC DNA]</scope>
    <source>
        <strain evidence="1 2">2631</strain>
    </source>
</reference>
<name>A0A409X8D3_PSICY</name>
<evidence type="ECO:0000313" key="2">
    <source>
        <dbReference type="Proteomes" id="UP000283269"/>
    </source>
</evidence>